<keyword evidence="1" id="KW-0812">Transmembrane</keyword>
<organism evidence="2 3">
    <name type="scientific">Mammaliicoccus stepanovicii</name>
    <dbReference type="NCBI Taxonomy" id="643214"/>
    <lineage>
        <taxon>Bacteria</taxon>
        <taxon>Bacillati</taxon>
        <taxon>Bacillota</taxon>
        <taxon>Bacilli</taxon>
        <taxon>Bacillales</taxon>
        <taxon>Staphylococcaceae</taxon>
        <taxon>Mammaliicoccus</taxon>
    </lineage>
</organism>
<evidence type="ECO:0000313" key="2">
    <source>
        <dbReference type="EMBL" id="SNV61123.1"/>
    </source>
</evidence>
<evidence type="ECO:0000256" key="1">
    <source>
        <dbReference type="SAM" id="Phobius"/>
    </source>
</evidence>
<dbReference type="AlphaFoldDB" id="A0A239YRH3"/>
<dbReference type="EMBL" id="LT906462">
    <property type="protein sequence ID" value="SNV61123.1"/>
    <property type="molecule type" value="Genomic_DNA"/>
</dbReference>
<keyword evidence="3" id="KW-1185">Reference proteome</keyword>
<reference evidence="2 3" key="1">
    <citation type="submission" date="2017-06" db="EMBL/GenBank/DDBJ databases">
        <authorList>
            <consortium name="Pathogen Informatics"/>
        </authorList>
    </citation>
    <scope>NUCLEOTIDE SEQUENCE [LARGE SCALE GENOMIC DNA]</scope>
    <source>
        <strain evidence="2 3">NCTC13839</strain>
    </source>
</reference>
<keyword evidence="1" id="KW-0472">Membrane</keyword>
<dbReference type="KEGG" id="sste:SAMEA4384403_0727"/>
<proteinExistence type="predicted"/>
<gene>
    <name evidence="2" type="ORF">SAMEA4384403_00727</name>
</gene>
<feature type="transmembrane region" description="Helical" evidence="1">
    <location>
        <begin position="30"/>
        <end position="48"/>
    </location>
</feature>
<dbReference type="RefSeq" id="WP_169711988.1">
    <property type="nucleotide sequence ID" value="NZ_BMDM01000006.1"/>
</dbReference>
<evidence type="ECO:0000313" key="3">
    <source>
        <dbReference type="Proteomes" id="UP000242084"/>
    </source>
</evidence>
<name>A0A239YRH3_9STAP</name>
<feature type="transmembrane region" description="Helical" evidence="1">
    <location>
        <begin position="7"/>
        <end position="24"/>
    </location>
</feature>
<protein>
    <submittedName>
        <fullName evidence="2">Membrane protein</fullName>
    </submittedName>
</protein>
<sequence length="58" mass="6429">MSNITKSLVGLAIVTFIIGLVMELSGHSGIQFTFACILFLVAAFINRSSDRKRQNRNK</sequence>
<dbReference type="Proteomes" id="UP000242084">
    <property type="component" value="Chromosome 1"/>
</dbReference>
<accession>A0A239YRH3</accession>
<keyword evidence="1" id="KW-1133">Transmembrane helix</keyword>